<protein>
    <submittedName>
        <fullName evidence="2">Transcriptional repressor</fullName>
    </submittedName>
</protein>
<dbReference type="GO" id="GO:0000976">
    <property type="term" value="F:transcription cis-regulatory region binding"/>
    <property type="evidence" value="ECO:0007669"/>
    <property type="project" value="TreeGrafter"/>
</dbReference>
<feature type="binding site" evidence="1">
    <location>
        <position position="101"/>
    </location>
    <ligand>
        <name>Zn(2+)</name>
        <dbReference type="ChEBI" id="CHEBI:29105"/>
    </ligand>
</feature>
<organism evidence="2 3">
    <name type="scientific">Candidatus Limisoma intestinavium</name>
    <dbReference type="NCBI Taxonomy" id="2840856"/>
    <lineage>
        <taxon>Bacteria</taxon>
        <taxon>Pseudomonadati</taxon>
        <taxon>Bacteroidota</taxon>
        <taxon>Bacteroidia</taxon>
        <taxon>Bacteroidales</taxon>
        <taxon>Candidatus Limisoma</taxon>
    </lineage>
</organism>
<keyword evidence="1" id="KW-0479">Metal-binding</keyword>
<dbReference type="PANTHER" id="PTHR33202:SF22">
    <property type="entry name" value="HYDROGEN PEROXIDE SENSITIVE REPRESSOR"/>
    <property type="match status" value="1"/>
</dbReference>
<sequence length="148" mass="16728">MNDEQIYLEKLSLRDIKPTAMRVLILRTMMREQRAVSLLDLTDLLVTVDKSTVSRTLALFLSHHLIHSIDDGSGALKYAVCSNECSCDVDDLHTHFYCTKCHRTLCLRGLPVPIVHLPEGFALESVNYVLKGLCPECSRHQSFGLRSK</sequence>
<dbReference type="PANTHER" id="PTHR33202">
    <property type="entry name" value="ZINC UPTAKE REGULATION PROTEIN"/>
    <property type="match status" value="1"/>
</dbReference>
<dbReference type="Gene3D" id="1.10.10.10">
    <property type="entry name" value="Winged helix-like DNA-binding domain superfamily/Winged helix DNA-binding domain"/>
    <property type="match status" value="1"/>
</dbReference>
<evidence type="ECO:0000256" key="1">
    <source>
        <dbReference type="PIRSR" id="PIRSR602481-1"/>
    </source>
</evidence>
<comment type="cofactor">
    <cofactor evidence="1">
        <name>Zn(2+)</name>
        <dbReference type="ChEBI" id="CHEBI:29105"/>
    </cofactor>
    <text evidence="1">Binds 1 zinc ion per subunit.</text>
</comment>
<evidence type="ECO:0000313" key="2">
    <source>
        <dbReference type="EMBL" id="HIU39170.1"/>
    </source>
</evidence>
<dbReference type="GO" id="GO:1900376">
    <property type="term" value="P:regulation of secondary metabolite biosynthetic process"/>
    <property type="evidence" value="ECO:0007669"/>
    <property type="project" value="TreeGrafter"/>
</dbReference>
<feature type="binding site" evidence="1">
    <location>
        <position position="137"/>
    </location>
    <ligand>
        <name>Zn(2+)</name>
        <dbReference type="ChEBI" id="CHEBI:29105"/>
    </ligand>
</feature>
<dbReference type="GO" id="GO:0045892">
    <property type="term" value="P:negative regulation of DNA-templated transcription"/>
    <property type="evidence" value="ECO:0007669"/>
    <property type="project" value="TreeGrafter"/>
</dbReference>
<keyword evidence="1" id="KW-0862">Zinc</keyword>
<feature type="binding site" evidence="1">
    <location>
        <position position="134"/>
    </location>
    <ligand>
        <name>Zn(2+)</name>
        <dbReference type="ChEBI" id="CHEBI:29105"/>
    </ligand>
</feature>
<reference evidence="2" key="1">
    <citation type="submission" date="2020-10" db="EMBL/GenBank/DDBJ databases">
        <authorList>
            <person name="Gilroy R."/>
        </authorList>
    </citation>
    <scope>NUCLEOTIDE SEQUENCE</scope>
    <source>
        <strain evidence="2">17073</strain>
    </source>
</reference>
<dbReference type="GO" id="GO:0008270">
    <property type="term" value="F:zinc ion binding"/>
    <property type="evidence" value="ECO:0007669"/>
    <property type="project" value="TreeGrafter"/>
</dbReference>
<reference evidence="2" key="2">
    <citation type="journal article" date="2021" name="PeerJ">
        <title>Extensive microbial diversity within the chicken gut microbiome revealed by metagenomics and culture.</title>
        <authorList>
            <person name="Gilroy R."/>
            <person name="Ravi A."/>
            <person name="Getino M."/>
            <person name="Pursley I."/>
            <person name="Horton D.L."/>
            <person name="Alikhan N.F."/>
            <person name="Baker D."/>
            <person name="Gharbi K."/>
            <person name="Hall N."/>
            <person name="Watson M."/>
            <person name="Adriaenssens E.M."/>
            <person name="Foster-Nyarko E."/>
            <person name="Jarju S."/>
            <person name="Secka A."/>
            <person name="Antonio M."/>
            <person name="Oren A."/>
            <person name="Chaudhuri R.R."/>
            <person name="La Ragione R."/>
            <person name="Hildebrand F."/>
            <person name="Pallen M.J."/>
        </authorList>
    </citation>
    <scope>NUCLEOTIDE SEQUENCE</scope>
    <source>
        <strain evidence="2">17073</strain>
    </source>
</reference>
<comment type="caution">
    <text evidence="2">The sequence shown here is derived from an EMBL/GenBank/DDBJ whole genome shotgun (WGS) entry which is preliminary data.</text>
</comment>
<dbReference type="Proteomes" id="UP000824076">
    <property type="component" value="Unassembled WGS sequence"/>
</dbReference>
<dbReference type="InterPro" id="IPR002481">
    <property type="entry name" value="FUR"/>
</dbReference>
<dbReference type="AlphaFoldDB" id="A0A9D1IKB5"/>
<feature type="binding site" evidence="1">
    <location>
        <position position="98"/>
    </location>
    <ligand>
        <name>Zn(2+)</name>
        <dbReference type="ChEBI" id="CHEBI:29105"/>
    </ligand>
</feature>
<evidence type="ECO:0000313" key="3">
    <source>
        <dbReference type="Proteomes" id="UP000824076"/>
    </source>
</evidence>
<dbReference type="InterPro" id="IPR036388">
    <property type="entry name" value="WH-like_DNA-bd_sf"/>
</dbReference>
<gene>
    <name evidence="2" type="ORF">IAD18_05855</name>
</gene>
<accession>A0A9D1IKB5</accession>
<dbReference type="SUPFAM" id="SSF46785">
    <property type="entry name" value="Winged helix' DNA-binding domain"/>
    <property type="match status" value="1"/>
</dbReference>
<dbReference type="EMBL" id="DVMS01000166">
    <property type="protein sequence ID" value="HIU39170.1"/>
    <property type="molecule type" value="Genomic_DNA"/>
</dbReference>
<name>A0A9D1IKB5_9BACT</name>
<dbReference type="GO" id="GO:0003700">
    <property type="term" value="F:DNA-binding transcription factor activity"/>
    <property type="evidence" value="ECO:0007669"/>
    <property type="project" value="InterPro"/>
</dbReference>
<dbReference type="InterPro" id="IPR036390">
    <property type="entry name" value="WH_DNA-bd_sf"/>
</dbReference>
<proteinExistence type="predicted"/>